<evidence type="ECO:0000256" key="2">
    <source>
        <dbReference type="SAM" id="Phobius"/>
    </source>
</evidence>
<keyword evidence="2" id="KW-0812">Transmembrane</keyword>
<gene>
    <name evidence="3" type="ORF">ARB_07383</name>
</gene>
<reference evidence="4" key="1">
    <citation type="journal article" date="2011" name="Genome Biol.">
        <title>Comparative and functional genomics provide insights into the pathogenicity of dermatophytic fungi.</title>
        <authorList>
            <person name="Burmester A."/>
            <person name="Shelest E."/>
            <person name="Gloeckner G."/>
            <person name="Heddergott C."/>
            <person name="Schindler S."/>
            <person name="Staib P."/>
            <person name="Heidel A."/>
            <person name="Felder M."/>
            <person name="Petzold A."/>
            <person name="Szafranski K."/>
            <person name="Feuermann M."/>
            <person name="Pedruzzi I."/>
            <person name="Priebe S."/>
            <person name="Groth M."/>
            <person name="Winkler R."/>
            <person name="Li W."/>
            <person name="Kniemeyer O."/>
            <person name="Schroeckh V."/>
            <person name="Hertweck C."/>
            <person name="Hube B."/>
            <person name="White T.C."/>
            <person name="Platzer M."/>
            <person name="Guthke R."/>
            <person name="Heitman J."/>
            <person name="Woestemeyer J."/>
            <person name="Zipfel P.F."/>
            <person name="Monod M."/>
            <person name="Brakhage A.A."/>
        </authorList>
    </citation>
    <scope>NUCLEOTIDE SEQUENCE [LARGE SCALE GENOMIC DNA]</scope>
    <source>
        <strain evidence="4">ATCC MYA-4681 / CBS 112371</strain>
    </source>
</reference>
<keyword evidence="4" id="KW-1185">Reference proteome</keyword>
<dbReference type="EMBL" id="ABSU01000008">
    <property type="protein sequence ID" value="EFE33919.1"/>
    <property type="molecule type" value="Genomic_DNA"/>
</dbReference>
<organism evidence="3 4">
    <name type="scientific">Arthroderma benhamiae (strain ATCC MYA-4681 / CBS 112371)</name>
    <name type="common">Trichophyton mentagrophytes</name>
    <dbReference type="NCBI Taxonomy" id="663331"/>
    <lineage>
        <taxon>Eukaryota</taxon>
        <taxon>Fungi</taxon>
        <taxon>Dikarya</taxon>
        <taxon>Ascomycota</taxon>
        <taxon>Pezizomycotina</taxon>
        <taxon>Eurotiomycetes</taxon>
        <taxon>Eurotiomycetidae</taxon>
        <taxon>Onygenales</taxon>
        <taxon>Arthrodermataceae</taxon>
        <taxon>Trichophyton</taxon>
    </lineage>
</organism>
<feature type="region of interest" description="Disordered" evidence="1">
    <location>
        <begin position="83"/>
        <end position="106"/>
    </location>
</feature>
<name>D4AT19_ARTBC</name>
<accession>D4AT19</accession>
<dbReference type="AlphaFoldDB" id="D4AT19"/>
<feature type="transmembrane region" description="Helical" evidence="2">
    <location>
        <begin position="58"/>
        <end position="78"/>
    </location>
</feature>
<dbReference type="GeneID" id="9520359"/>
<dbReference type="RefSeq" id="XP_003014822.1">
    <property type="nucleotide sequence ID" value="XM_003014776.1"/>
</dbReference>
<evidence type="ECO:0000313" key="4">
    <source>
        <dbReference type="Proteomes" id="UP000008866"/>
    </source>
</evidence>
<sequence>MKTVNFGSLARSGVDISCSRRLTQASHVICRVFCYSSSPAARSLVCLKFDFRLVGVNYFWTSFYYVIIYAKLLSRADINIDRKSKEKKSNNNNNERDAKKADDGYKIITTRKEAGANRWDGHAATGEDRILAHVHTYKP</sequence>
<dbReference type="KEGG" id="abe:ARB_07383"/>
<dbReference type="HOGENOM" id="CLU_1844613_0_0_1"/>
<comment type="caution">
    <text evidence="3">The sequence shown here is derived from an EMBL/GenBank/DDBJ whole genome shotgun (WGS) entry which is preliminary data.</text>
</comment>
<evidence type="ECO:0000313" key="3">
    <source>
        <dbReference type="EMBL" id="EFE33919.1"/>
    </source>
</evidence>
<keyword evidence="2" id="KW-0472">Membrane</keyword>
<evidence type="ECO:0000256" key="1">
    <source>
        <dbReference type="SAM" id="MobiDB-lite"/>
    </source>
</evidence>
<proteinExistence type="predicted"/>
<protein>
    <submittedName>
        <fullName evidence="3">Uncharacterized protein</fullName>
    </submittedName>
</protein>
<keyword evidence="2" id="KW-1133">Transmembrane helix</keyword>
<dbReference type="Proteomes" id="UP000008866">
    <property type="component" value="Unassembled WGS sequence"/>
</dbReference>